<dbReference type="PANTHER" id="PTHR30349">
    <property type="entry name" value="PHAGE INTEGRASE-RELATED"/>
    <property type="match status" value="1"/>
</dbReference>
<protein>
    <submittedName>
        <fullName evidence="6">Phage integrase SAM-like domain-containing protein</fullName>
    </submittedName>
</protein>
<sequence length="431" mass="50819">MAYSFFLRGTKDVKKIYISITHGSDLKVIRPTDFKVDVNSWDKVQKRMKLNEVESQLKNSAPIKIQRQNAIADFNKKFSDFEQDFISYFNSLLDNNRLTETKLVEFFTGQNKTNEIPTDFKSFVDYYCDMNIGITESTKKVYKRTRNLVSGFNPKLRMQDIDDRFKKDFGSYLDKNNYQRSYIRKTIGNVKDFWKYAKRKKINVSDDPEWWELTKDFPDLAKDLADDPYLTWEELEAIRLVVFDNNYLDNARDWLLISCWTAQRVSDLMEFTFDKIITDEKGSKFLPIIQEKTGSKITIPLFQEVESILNKRDGNFPRKISDQKYNDYIKLVCKEAKITDMVFAPKYRQPVIVNGKTVYRKIVGFFPKNEVITSHVGRRTFVSLFINNVDLDSIRKITGHTRDKMVEVYNRLNSLERAEITKAKFRDAGFE</sequence>
<evidence type="ECO:0000313" key="7">
    <source>
        <dbReference type="Proteomes" id="UP001204439"/>
    </source>
</evidence>
<dbReference type="InterPro" id="IPR002104">
    <property type="entry name" value="Integrase_catalytic"/>
</dbReference>
<evidence type="ECO:0000256" key="2">
    <source>
        <dbReference type="ARBA" id="ARBA00023125"/>
    </source>
</evidence>
<keyword evidence="7" id="KW-1185">Reference proteome</keyword>
<evidence type="ECO:0000256" key="3">
    <source>
        <dbReference type="ARBA" id="ARBA00023172"/>
    </source>
</evidence>
<dbReference type="Pfam" id="PF00589">
    <property type="entry name" value="Phage_integrase"/>
    <property type="match status" value="1"/>
</dbReference>
<dbReference type="RefSeq" id="WP_063969306.1">
    <property type="nucleotide sequence ID" value="NZ_JAMXLT020000019.1"/>
</dbReference>
<reference evidence="6 7" key="1">
    <citation type="submission" date="2023-11" db="EMBL/GenBank/DDBJ databases">
        <title>First isolation, identification, and characterization of non-pathogenic Epilithonimonas ginsengisoli isolated from diseased farmed rainbow trout (Oncorhynchus mykiss) in Chile.</title>
        <authorList>
            <person name="Miranda C.D."/>
            <person name="Irgang R."/>
            <person name="Concha C."/>
            <person name="Rojas R."/>
            <person name="Avendano R."/>
        </authorList>
    </citation>
    <scope>NUCLEOTIDE SEQUENCE [LARGE SCALE GENOMIC DNA]</scope>
    <source>
        <strain evidence="6 7">FP99</strain>
    </source>
</reference>
<dbReference type="Gene3D" id="1.10.443.10">
    <property type="entry name" value="Intergrase catalytic core"/>
    <property type="match status" value="1"/>
</dbReference>
<gene>
    <name evidence="6" type="ORF">NG800_011500</name>
</gene>
<dbReference type="EMBL" id="JAMXLT020000019">
    <property type="protein sequence ID" value="MDW8549538.1"/>
    <property type="molecule type" value="Genomic_DNA"/>
</dbReference>
<dbReference type="InterPro" id="IPR013762">
    <property type="entry name" value="Integrase-like_cat_sf"/>
</dbReference>
<name>A0ABU4JIM4_9FLAO</name>
<dbReference type="PANTHER" id="PTHR30349:SF41">
    <property type="entry name" value="INTEGRASE_RECOMBINASE PROTEIN MJ0367-RELATED"/>
    <property type="match status" value="1"/>
</dbReference>
<evidence type="ECO:0000313" key="6">
    <source>
        <dbReference type="EMBL" id="MDW8549538.1"/>
    </source>
</evidence>
<comment type="caution">
    <text evidence="6">The sequence shown here is derived from an EMBL/GenBank/DDBJ whole genome shotgun (WGS) entry which is preliminary data.</text>
</comment>
<dbReference type="Gene3D" id="1.10.150.130">
    <property type="match status" value="1"/>
</dbReference>
<accession>A0ABU4JIM4</accession>
<feature type="domain" description="Tyr recombinase" evidence="4">
    <location>
        <begin position="255"/>
        <end position="413"/>
    </location>
</feature>
<dbReference type="InterPro" id="IPR011010">
    <property type="entry name" value="DNA_brk_join_enz"/>
</dbReference>
<feature type="domain" description="Phage integrase SAM-like" evidence="5">
    <location>
        <begin position="120"/>
        <end position="203"/>
    </location>
</feature>
<dbReference type="InterPro" id="IPR025269">
    <property type="entry name" value="SAM-like_dom"/>
</dbReference>
<dbReference type="Proteomes" id="UP001204439">
    <property type="component" value="Unassembled WGS sequence"/>
</dbReference>
<evidence type="ECO:0000256" key="1">
    <source>
        <dbReference type="ARBA" id="ARBA00008857"/>
    </source>
</evidence>
<dbReference type="InterPro" id="IPR050090">
    <property type="entry name" value="Tyrosine_recombinase_XerCD"/>
</dbReference>
<dbReference type="InterPro" id="IPR010998">
    <property type="entry name" value="Integrase_recombinase_N"/>
</dbReference>
<comment type="similarity">
    <text evidence="1">Belongs to the 'phage' integrase family.</text>
</comment>
<evidence type="ECO:0000259" key="4">
    <source>
        <dbReference type="Pfam" id="PF00589"/>
    </source>
</evidence>
<organism evidence="6 7">
    <name type="scientific">Epilithonimonas ginsengisoli</name>
    <dbReference type="NCBI Taxonomy" id="1245592"/>
    <lineage>
        <taxon>Bacteria</taxon>
        <taxon>Pseudomonadati</taxon>
        <taxon>Bacteroidota</taxon>
        <taxon>Flavobacteriia</taxon>
        <taxon>Flavobacteriales</taxon>
        <taxon>Weeksellaceae</taxon>
        <taxon>Chryseobacterium group</taxon>
        <taxon>Epilithonimonas</taxon>
    </lineage>
</organism>
<dbReference type="SUPFAM" id="SSF56349">
    <property type="entry name" value="DNA breaking-rejoining enzymes"/>
    <property type="match status" value="1"/>
</dbReference>
<evidence type="ECO:0000259" key="5">
    <source>
        <dbReference type="Pfam" id="PF13102"/>
    </source>
</evidence>
<keyword evidence="3" id="KW-0233">DNA recombination</keyword>
<proteinExistence type="inferred from homology"/>
<keyword evidence="2" id="KW-0238">DNA-binding</keyword>
<dbReference type="Pfam" id="PF13102">
    <property type="entry name" value="Phage_int_SAM_5"/>
    <property type="match status" value="1"/>
</dbReference>